<evidence type="ECO:0000313" key="3">
    <source>
        <dbReference type="Proteomes" id="UP000009081"/>
    </source>
</evidence>
<evidence type="ECO:0000259" key="1">
    <source>
        <dbReference type="Pfam" id="PF18974"/>
    </source>
</evidence>
<dbReference type="OrthoDB" id="9792687at2"/>
<reference evidence="2 3" key="1">
    <citation type="journal article" date="2009" name="PLoS ONE">
        <title>Methylobacterium genome sequences: a reference blueprint to investigate microbial metabolism of C1 compounds from natural and industrial sources.</title>
        <authorList>
            <person name="Vuilleumier S."/>
            <person name="Chistoserdova L."/>
            <person name="Lee M.-C."/>
            <person name="Bringel F."/>
            <person name="Lajus A."/>
            <person name="Zhou Y."/>
            <person name="Gourion B."/>
            <person name="Barbe V."/>
            <person name="Chang J."/>
            <person name="Cruveiller S."/>
            <person name="Dossat C."/>
            <person name="Gillett W."/>
            <person name="Gruffaz C."/>
            <person name="Haugen E."/>
            <person name="Hourcade E."/>
            <person name="Levy R."/>
            <person name="Mangenot S."/>
            <person name="Muller E."/>
            <person name="Nadalig T."/>
            <person name="Pagni M."/>
            <person name="Penny C."/>
            <person name="Peyraud R."/>
            <person name="Robinson D.G."/>
            <person name="Roche D."/>
            <person name="Rouy Z."/>
            <person name="Saenampechek C."/>
            <person name="Salvignol G."/>
            <person name="Vallenet D."/>
            <person name="Wu Z."/>
            <person name="Marx C.J."/>
            <person name="Vorholt J.A."/>
            <person name="Olson M.V."/>
            <person name="Kaul R."/>
            <person name="Weissenbach J."/>
            <person name="Medigue C."/>
            <person name="Lidstrom M.E."/>
        </authorList>
    </citation>
    <scope>NUCLEOTIDE SEQUENCE [LARGE SCALE GENOMIC DNA]</scope>
    <source>
        <strain evidence="3">ATCC 14718 / DSM 1338 / JCM 2805 / NCIMB 9133 / AM1</strain>
    </source>
</reference>
<proteinExistence type="predicted"/>
<dbReference type="EMBL" id="CP001511">
    <property type="protein sequence ID" value="ACS43522.1"/>
    <property type="molecule type" value="Genomic_DNA"/>
</dbReference>
<dbReference type="HOGENOM" id="CLU_1037498_0_0_5"/>
<dbReference type="RefSeq" id="WP_012753972.1">
    <property type="nucleotide sequence ID" value="NC_012811.1"/>
</dbReference>
<name>C5B4Z0_METEA</name>
<protein>
    <recommendedName>
        <fullName evidence="1">DUF5710 domain-containing protein</fullName>
    </recommendedName>
</protein>
<evidence type="ECO:0000313" key="2">
    <source>
        <dbReference type="EMBL" id="ACS43522.1"/>
    </source>
</evidence>
<keyword evidence="3" id="KW-1185">Reference proteome</keyword>
<dbReference type="KEGG" id="mea:Mex_2p0675"/>
<geneLocation type="plasmid" evidence="2 3">
    <name>megaplasmid</name>
</geneLocation>
<sequence length="268" mass="30048">MAGRHVVEWTEIVALTSAVVQLHDAVGGPLPDGHPMRGPFDRRYAMGRGTVNGKPFVGELVDDPTRTMYRHECRALGHLLTKLEEEAVRRSMVRAPAREIDIREGTEPVALTERNLWLSAHEMARTYVVVEKGMNEPAKRLGAMWDGGRRCWFVMTGVDLDPFVQLGVVPRPRPEWRRLKEVPRGVKETAKELGAHWFDRSWYLDVSVAAPDSIGILREEFGIAIMETIDDLWDWKTIHGVNAEPGPDAFPEWIPTHAAPAAAPGPRA</sequence>
<organism evidence="2 3">
    <name type="scientific">Methylorubrum extorquens (strain ATCC 14718 / DSM 1338 / JCM 2805 / NCIMB 9133 / AM1)</name>
    <name type="common">Methylobacterium extorquens</name>
    <dbReference type="NCBI Taxonomy" id="272630"/>
    <lineage>
        <taxon>Bacteria</taxon>
        <taxon>Pseudomonadati</taxon>
        <taxon>Pseudomonadota</taxon>
        <taxon>Alphaproteobacteria</taxon>
        <taxon>Hyphomicrobiales</taxon>
        <taxon>Methylobacteriaceae</taxon>
        <taxon>Methylorubrum</taxon>
    </lineage>
</organism>
<accession>C5B4Z0</accession>
<dbReference type="Pfam" id="PF18974">
    <property type="entry name" value="DUF5710"/>
    <property type="match status" value="1"/>
</dbReference>
<dbReference type="InterPro" id="IPR043764">
    <property type="entry name" value="DUF5710"/>
</dbReference>
<gene>
    <name evidence="2" type="ordered locus">MexAM1_META2p0675</name>
</gene>
<dbReference type="Proteomes" id="UP000009081">
    <property type="component" value="Plasmid megaplasmid"/>
</dbReference>
<feature type="domain" description="DUF5710" evidence="1">
    <location>
        <begin position="137"/>
        <end position="163"/>
    </location>
</feature>
<dbReference type="AlphaFoldDB" id="C5B4Z0"/>
<keyword evidence="2" id="KW-0614">Plasmid</keyword>